<dbReference type="AlphaFoldDB" id="A0A0A9D146"/>
<reference evidence="1" key="1">
    <citation type="submission" date="2014-09" db="EMBL/GenBank/DDBJ databases">
        <authorList>
            <person name="Magalhaes I.L.F."/>
            <person name="Oliveira U."/>
            <person name="Santos F.R."/>
            <person name="Vidigal T.H.D.A."/>
            <person name="Brescovit A.D."/>
            <person name="Santos A.J."/>
        </authorList>
    </citation>
    <scope>NUCLEOTIDE SEQUENCE</scope>
    <source>
        <tissue evidence="1">Shoot tissue taken approximately 20 cm above the soil surface</tissue>
    </source>
</reference>
<proteinExistence type="predicted"/>
<accession>A0A0A9D146</accession>
<dbReference type="EMBL" id="GBRH01218540">
    <property type="protein sequence ID" value="JAD79355.1"/>
    <property type="molecule type" value="Transcribed_RNA"/>
</dbReference>
<organism evidence="1">
    <name type="scientific">Arundo donax</name>
    <name type="common">Giant reed</name>
    <name type="synonym">Donax arundinaceus</name>
    <dbReference type="NCBI Taxonomy" id="35708"/>
    <lineage>
        <taxon>Eukaryota</taxon>
        <taxon>Viridiplantae</taxon>
        <taxon>Streptophyta</taxon>
        <taxon>Embryophyta</taxon>
        <taxon>Tracheophyta</taxon>
        <taxon>Spermatophyta</taxon>
        <taxon>Magnoliopsida</taxon>
        <taxon>Liliopsida</taxon>
        <taxon>Poales</taxon>
        <taxon>Poaceae</taxon>
        <taxon>PACMAD clade</taxon>
        <taxon>Arundinoideae</taxon>
        <taxon>Arundineae</taxon>
        <taxon>Arundo</taxon>
    </lineage>
</organism>
<reference evidence="1" key="2">
    <citation type="journal article" date="2015" name="Data Brief">
        <title>Shoot transcriptome of the giant reed, Arundo donax.</title>
        <authorList>
            <person name="Barrero R.A."/>
            <person name="Guerrero F.D."/>
            <person name="Moolhuijzen P."/>
            <person name="Goolsby J.A."/>
            <person name="Tidwell J."/>
            <person name="Bellgard S.E."/>
            <person name="Bellgard M.I."/>
        </authorList>
    </citation>
    <scope>NUCLEOTIDE SEQUENCE</scope>
    <source>
        <tissue evidence="1">Shoot tissue taken approximately 20 cm above the soil surface</tissue>
    </source>
</reference>
<name>A0A0A9D146_ARUDO</name>
<sequence>MLLPNHLVNISFASSTGPPIFSAITSAIRRTNTEISAQPNKQHCATSFISIKALSNLWSITITSKPRSPMLI</sequence>
<evidence type="ECO:0000313" key="1">
    <source>
        <dbReference type="EMBL" id="JAD79355.1"/>
    </source>
</evidence>
<protein>
    <submittedName>
        <fullName evidence="1">Uncharacterized protein</fullName>
    </submittedName>
</protein>